<accession>A0A3M6UWR8</accession>
<organism evidence="1 2">
    <name type="scientific">Pocillopora damicornis</name>
    <name type="common">Cauliflower coral</name>
    <name type="synonym">Millepora damicornis</name>
    <dbReference type="NCBI Taxonomy" id="46731"/>
    <lineage>
        <taxon>Eukaryota</taxon>
        <taxon>Metazoa</taxon>
        <taxon>Cnidaria</taxon>
        <taxon>Anthozoa</taxon>
        <taxon>Hexacorallia</taxon>
        <taxon>Scleractinia</taxon>
        <taxon>Astrocoeniina</taxon>
        <taxon>Pocilloporidae</taxon>
        <taxon>Pocillopora</taxon>
    </lineage>
</organism>
<keyword evidence="2" id="KW-1185">Reference proteome</keyword>
<protein>
    <submittedName>
        <fullName evidence="1">Uncharacterized protein</fullName>
    </submittedName>
</protein>
<proteinExistence type="predicted"/>
<comment type="caution">
    <text evidence="1">The sequence shown here is derived from an EMBL/GenBank/DDBJ whole genome shotgun (WGS) entry which is preliminary data.</text>
</comment>
<reference evidence="1 2" key="1">
    <citation type="journal article" date="2018" name="Sci. Rep.">
        <title>Comparative analysis of the Pocillopora damicornis genome highlights role of immune system in coral evolution.</title>
        <authorList>
            <person name="Cunning R."/>
            <person name="Bay R.A."/>
            <person name="Gillette P."/>
            <person name="Baker A.C."/>
            <person name="Traylor-Knowles N."/>
        </authorList>
    </citation>
    <scope>NUCLEOTIDE SEQUENCE [LARGE SCALE GENOMIC DNA]</scope>
    <source>
        <strain evidence="1">RSMAS</strain>
        <tissue evidence="1">Whole animal</tissue>
    </source>
</reference>
<sequence>MVEIDEILNAVELEKVGNTDNADNNSRSLRFLYDQVEAHVRALQALGINSESLLMPLLMEKLPPNVRFIISRAIDQPE</sequence>
<name>A0A3M6UWR8_POCDA</name>
<evidence type="ECO:0000313" key="2">
    <source>
        <dbReference type="Proteomes" id="UP000275408"/>
    </source>
</evidence>
<dbReference type="EMBL" id="RCHS01000548">
    <property type="protein sequence ID" value="RMX58060.1"/>
    <property type="molecule type" value="Genomic_DNA"/>
</dbReference>
<dbReference type="Proteomes" id="UP000275408">
    <property type="component" value="Unassembled WGS sequence"/>
</dbReference>
<evidence type="ECO:0000313" key="1">
    <source>
        <dbReference type="EMBL" id="RMX58060.1"/>
    </source>
</evidence>
<gene>
    <name evidence="1" type="ORF">pdam_00013438</name>
</gene>
<dbReference type="AlphaFoldDB" id="A0A3M6UWR8"/>